<evidence type="ECO:0000256" key="10">
    <source>
        <dbReference type="SAM" id="Phobius"/>
    </source>
</evidence>
<name>A0A167I3X3_9GAMM</name>
<evidence type="ECO:0000256" key="7">
    <source>
        <dbReference type="ARBA" id="ARBA00023065"/>
    </source>
</evidence>
<evidence type="ECO:0000313" key="11">
    <source>
        <dbReference type="EMBL" id="KZN58863.1"/>
    </source>
</evidence>
<dbReference type="Proteomes" id="UP000076587">
    <property type="component" value="Unassembled WGS sequence"/>
</dbReference>
<comment type="caution">
    <text evidence="11">The sequence shown here is derived from an EMBL/GenBank/DDBJ whole genome shotgun (WGS) entry which is preliminary data.</text>
</comment>
<dbReference type="PATRIC" id="fig|1365253.3.peg.67"/>
<feature type="transmembrane region" description="Helical" evidence="10">
    <location>
        <begin position="320"/>
        <end position="344"/>
    </location>
</feature>
<dbReference type="EMBL" id="AUXT01000001">
    <property type="protein sequence ID" value="KZN58863.1"/>
    <property type="molecule type" value="Genomic_DNA"/>
</dbReference>
<evidence type="ECO:0000256" key="8">
    <source>
        <dbReference type="ARBA" id="ARBA00023136"/>
    </source>
</evidence>
<dbReference type="GO" id="GO:0015297">
    <property type="term" value="F:antiporter activity"/>
    <property type="evidence" value="ECO:0007669"/>
    <property type="project" value="UniProtKB-KW"/>
</dbReference>
<dbReference type="PANTHER" id="PTHR43298">
    <property type="entry name" value="MULTIDRUG RESISTANCE PROTEIN NORM-RELATED"/>
    <property type="match status" value="1"/>
</dbReference>
<keyword evidence="8 10" id="KW-0472">Membrane</keyword>
<dbReference type="GO" id="GO:0005886">
    <property type="term" value="C:plasma membrane"/>
    <property type="evidence" value="ECO:0007669"/>
    <property type="project" value="UniProtKB-SubCell"/>
</dbReference>
<dbReference type="PANTHER" id="PTHR43298:SF2">
    <property type="entry name" value="FMN_FAD EXPORTER YEEO-RELATED"/>
    <property type="match status" value="1"/>
</dbReference>
<feature type="transmembrane region" description="Helical" evidence="10">
    <location>
        <begin position="350"/>
        <end position="372"/>
    </location>
</feature>
<evidence type="ECO:0000256" key="2">
    <source>
        <dbReference type="ARBA" id="ARBA00022448"/>
    </source>
</evidence>
<dbReference type="InterPro" id="IPR050222">
    <property type="entry name" value="MATE_MdtK"/>
</dbReference>
<feature type="transmembrane region" description="Helical" evidence="10">
    <location>
        <begin position="12"/>
        <end position="33"/>
    </location>
</feature>
<keyword evidence="6 10" id="KW-1133">Transmembrane helix</keyword>
<accession>A0A167I3X3</accession>
<gene>
    <name evidence="11" type="ORF">N482_00320</name>
</gene>
<feature type="transmembrane region" description="Helical" evidence="10">
    <location>
        <begin position="163"/>
        <end position="186"/>
    </location>
</feature>
<reference evidence="11 12" key="1">
    <citation type="submission" date="2013-07" db="EMBL/GenBank/DDBJ databases">
        <title>Comparative Genomic and Metabolomic Analysis of Twelve Strains of Pseudoalteromonas luteoviolacea.</title>
        <authorList>
            <person name="Vynne N.G."/>
            <person name="Mansson M."/>
            <person name="Gram L."/>
        </authorList>
    </citation>
    <scope>NUCLEOTIDE SEQUENCE [LARGE SCALE GENOMIC DNA]</scope>
    <source>
        <strain evidence="11 12">NCIMB 1942</strain>
    </source>
</reference>
<evidence type="ECO:0000256" key="6">
    <source>
        <dbReference type="ARBA" id="ARBA00022989"/>
    </source>
</evidence>
<feature type="transmembrane region" description="Helical" evidence="10">
    <location>
        <begin position="416"/>
        <end position="435"/>
    </location>
</feature>
<feature type="transmembrane region" description="Helical" evidence="10">
    <location>
        <begin position="53"/>
        <end position="76"/>
    </location>
</feature>
<feature type="transmembrane region" description="Helical" evidence="10">
    <location>
        <begin position="132"/>
        <end position="151"/>
    </location>
</feature>
<proteinExistence type="predicted"/>
<dbReference type="OrthoDB" id="9806302at2"/>
<keyword evidence="5 10" id="KW-0812">Transmembrane</keyword>
<feature type="transmembrane region" description="Helical" evidence="10">
    <location>
        <begin position="384"/>
        <end position="404"/>
    </location>
</feature>
<feature type="transmembrane region" description="Helical" evidence="10">
    <location>
        <begin position="237"/>
        <end position="260"/>
    </location>
</feature>
<protein>
    <recommendedName>
        <fullName evidence="9">Multidrug-efflux transporter</fullName>
    </recommendedName>
</protein>
<feature type="transmembrane region" description="Helical" evidence="10">
    <location>
        <begin position="192"/>
        <end position="216"/>
    </location>
</feature>
<dbReference type="PIRSF" id="PIRSF006603">
    <property type="entry name" value="DinF"/>
    <property type="match status" value="1"/>
</dbReference>
<evidence type="ECO:0000256" key="5">
    <source>
        <dbReference type="ARBA" id="ARBA00022692"/>
    </source>
</evidence>
<organism evidence="11 12">
    <name type="scientific">Pseudoalteromonas luteoviolacea NCIMB 1942</name>
    <dbReference type="NCBI Taxonomy" id="1365253"/>
    <lineage>
        <taxon>Bacteria</taxon>
        <taxon>Pseudomonadati</taxon>
        <taxon>Pseudomonadota</taxon>
        <taxon>Gammaproteobacteria</taxon>
        <taxon>Alteromonadales</taxon>
        <taxon>Pseudoalteromonadaceae</taxon>
        <taxon>Pseudoalteromonas</taxon>
    </lineage>
</organism>
<evidence type="ECO:0000256" key="3">
    <source>
        <dbReference type="ARBA" id="ARBA00022449"/>
    </source>
</evidence>
<keyword evidence="2" id="KW-0813">Transport</keyword>
<dbReference type="Pfam" id="PF01554">
    <property type="entry name" value="MatE"/>
    <property type="match status" value="2"/>
</dbReference>
<dbReference type="AlphaFoldDB" id="A0A167I3X3"/>
<dbReference type="InterPro" id="IPR002528">
    <property type="entry name" value="MATE_fam"/>
</dbReference>
<dbReference type="NCBIfam" id="TIGR00797">
    <property type="entry name" value="matE"/>
    <property type="match status" value="1"/>
</dbReference>
<dbReference type="InterPro" id="IPR048279">
    <property type="entry name" value="MdtK-like"/>
</dbReference>
<evidence type="ECO:0000256" key="9">
    <source>
        <dbReference type="ARBA" id="ARBA00031636"/>
    </source>
</evidence>
<evidence type="ECO:0000313" key="12">
    <source>
        <dbReference type="Proteomes" id="UP000076587"/>
    </source>
</evidence>
<keyword evidence="4" id="KW-1003">Cell membrane</keyword>
<feature type="transmembrane region" description="Helical" evidence="10">
    <location>
        <begin position="280"/>
        <end position="299"/>
    </location>
</feature>
<comment type="subcellular location">
    <subcellularLocation>
        <location evidence="1">Cell inner membrane</location>
        <topology evidence="1">Multi-pass membrane protein</topology>
    </subcellularLocation>
</comment>
<evidence type="ECO:0000256" key="1">
    <source>
        <dbReference type="ARBA" id="ARBA00004429"/>
    </source>
</evidence>
<dbReference type="RefSeq" id="WP_081227593.1">
    <property type="nucleotide sequence ID" value="NZ_AUXT01000001.1"/>
</dbReference>
<dbReference type="GO" id="GO:0006811">
    <property type="term" value="P:monoatomic ion transport"/>
    <property type="evidence" value="ECO:0007669"/>
    <property type="project" value="UniProtKB-KW"/>
</dbReference>
<keyword evidence="3" id="KW-0050">Antiport</keyword>
<keyword evidence="7" id="KW-0406">Ion transport</keyword>
<evidence type="ECO:0000256" key="4">
    <source>
        <dbReference type="ARBA" id="ARBA00022475"/>
    </source>
</evidence>
<dbReference type="GO" id="GO:0042910">
    <property type="term" value="F:xenobiotic transmembrane transporter activity"/>
    <property type="evidence" value="ECO:0007669"/>
    <property type="project" value="InterPro"/>
</dbReference>
<sequence>MKDLTQGPIYRHLISMSVPILFGMFVQTLYFLIDLYFVGQLGDAALAGVSSAGVLFFFVMAITQVLNVGVGTLVAHAIGRKDKLEANLLLNQGLLICAMCIGVLLSVALVGGDKYFENIAPSEDVFAASLSYFYWFMPALFIQFPVTVMMASLRGAGVVKQPMLINMFALLVNAILSPVLITGWGFGVEMGVAGAGLASSISASLGFILICVYFKLRESYLRFSISECKPHFNTIKKIIGLGLPSGGESLLTFIYMSIIYWVLSDFAASAQAGFGLGARIMQALFLPVLAVAFAAPAIAGQNFAAGNTERVYQTYYQSTAITCGLMLIITVVCALNAEVLLAPFSNEPDVISVASVFLSYVCFNFVPAGYVLAASGMFQALGNAWPALLSTAVRLSLFSISLMIVSEQANFTLEKIWVLSVSTYCIQASVSFYFLRRELKKKLSQTTKEEQIVQTRVS</sequence>
<feature type="transmembrane region" description="Helical" evidence="10">
    <location>
        <begin position="88"/>
        <end position="112"/>
    </location>
</feature>